<dbReference type="RefSeq" id="WP_209660169.1">
    <property type="nucleotide sequence ID" value="NZ_JAGGLI010000009.1"/>
</dbReference>
<dbReference type="PANTHER" id="PTHR30024">
    <property type="entry name" value="ALIPHATIC SULFONATES-BINDING PROTEIN-RELATED"/>
    <property type="match status" value="1"/>
</dbReference>
<dbReference type="Pfam" id="PF12974">
    <property type="entry name" value="Phosphonate-bd"/>
    <property type="match status" value="1"/>
</dbReference>
<dbReference type="PANTHER" id="PTHR30024:SF46">
    <property type="entry name" value="ABC TRANSPORTER, SUBSTRATE-BINDING LIPOPROTEIN"/>
    <property type="match status" value="1"/>
</dbReference>
<dbReference type="EMBL" id="JAGGLI010000009">
    <property type="protein sequence ID" value="MBP2027257.1"/>
    <property type="molecule type" value="Genomic_DNA"/>
</dbReference>
<evidence type="ECO:0000256" key="1">
    <source>
        <dbReference type="SAM" id="SignalP"/>
    </source>
</evidence>
<comment type="caution">
    <text evidence="2">The sequence shown here is derived from an EMBL/GenBank/DDBJ whole genome shotgun (WGS) entry which is preliminary data.</text>
</comment>
<dbReference type="Proteomes" id="UP001314903">
    <property type="component" value="Unassembled WGS sequence"/>
</dbReference>
<feature type="chain" id="PRO_5045284671" evidence="1">
    <location>
        <begin position="25"/>
        <end position="341"/>
    </location>
</feature>
<sequence length="341" mass="37821">MMKKFASRFSKVIVLAILATALMGCTPNDTKEVGNQAQEDTQIKEDISIVALKGPTGMGLVDIMEKSENDEGALNYNISLADSPDDIVGKIISKEVDIAAVPSNLALTLYNRTEGQVQIVAVNTLGVLYIVENGDTVNTMEDLRGKNLHVSGIGATPDFVLRYLLQENNLDIDRDLEVDFTLQNADLATALAQGDVDLALLPQPHVTTAMMRNEDLRIALDITKEYREASGTDSNLPMGAIIVQREFAENNKEALEKFLEEYKESVNFVNSNQDEAAELIAKFEILPNPQVAKNAIPYSNIVFIDAMDIRSDLEEYYNILFNFEPKSIGGKLPKDDFYYQR</sequence>
<dbReference type="InterPro" id="IPR027024">
    <property type="entry name" value="UCP027386_ABC_sbc_TM0202"/>
</dbReference>
<proteinExistence type="predicted"/>
<gene>
    <name evidence="2" type="ORF">J2Z35_001051</name>
</gene>
<reference evidence="2 3" key="1">
    <citation type="submission" date="2021-03" db="EMBL/GenBank/DDBJ databases">
        <title>Genomic Encyclopedia of Type Strains, Phase IV (KMG-IV): sequencing the most valuable type-strain genomes for metagenomic binning, comparative biology and taxonomic classification.</title>
        <authorList>
            <person name="Goeker M."/>
        </authorList>
    </citation>
    <scope>NUCLEOTIDE SEQUENCE [LARGE SCALE GENOMIC DNA]</scope>
    <source>
        <strain evidence="2 3">DSM 27512</strain>
    </source>
</reference>
<keyword evidence="1" id="KW-0732">Signal</keyword>
<feature type="signal peptide" evidence="1">
    <location>
        <begin position="1"/>
        <end position="24"/>
    </location>
</feature>
<accession>A0ABS4KHJ0</accession>
<dbReference type="PROSITE" id="PS51257">
    <property type="entry name" value="PROKAR_LIPOPROTEIN"/>
    <property type="match status" value="1"/>
</dbReference>
<evidence type="ECO:0000313" key="2">
    <source>
        <dbReference type="EMBL" id="MBP2027257.1"/>
    </source>
</evidence>
<name>A0ABS4KHJ0_9FIRM</name>
<dbReference type="PIRSF" id="PIRSF027386">
    <property type="entry name" value="UCP027386_ABC_sbc_TM0202"/>
    <property type="match status" value="1"/>
</dbReference>
<protein>
    <submittedName>
        <fullName evidence="2">NitT/TauT family transport system substrate-binding protein</fullName>
    </submittedName>
</protein>
<evidence type="ECO:0000313" key="3">
    <source>
        <dbReference type="Proteomes" id="UP001314903"/>
    </source>
</evidence>
<dbReference type="Gene3D" id="3.40.190.10">
    <property type="entry name" value="Periplasmic binding protein-like II"/>
    <property type="match status" value="2"/>
</dbReference>
<organism evidence="2 3">
    <name type="scientific">Acetoanaerobium pronyense</name>
    <dbReference type="NCBI Taxonomy" id="1482736"/>
    <lineage>
        <taxon>Bacteria</taxon>
        <taxon>Bacillati</taxon>
        <taxon>Bacillota</taxon>
        <taxon>Clostridia</taxon>
        <taxon>Peptostreptococcales</taxon>
        <taxon>Filifactoraceae</taxon>
        <taxon>Acetoanaerobium</taxon>
    </lineage>
</organism>
<dbReference type="SUPFAM" id="SSF53850">
    <property type="entry name" value="Periplasmic binding protein-like II"/>
    <property type="match status" value="1"/>
</dbReference>
<keyword evidence="3" id="KW-1185">Reference proteome</keyword>